<sequence>MASIEELVAELNGQLAAMALPSTEGPKHFVLKIGRDKNGWFYALFDDPRQTSTVPMSIEELLALEQSDTVLTSVHLSDDPTFGLELTRCSREDLVEKLAPFIAARTQPCTSLWVNGPREVVLAAVDMFRAPFTFGDLFIGYEGQESDDFLVAQLQTNPGIRHLRLMSPWPHSEALEDVLFKHLTSGVLEVFSMERLQRYDRSSMRFTYGMFRQVFDAWSTAETDKAFKFEGPGGGLTGVTVRDVMYMSYPEEMIRTEDNLTSCYVDMFIVTWFKPSGWNLEYRFNCADDDVTVSSSQNPRRRECPQFSWLF</sequence>
<accession>A0A1I7YVQ4</accession>
<dbReference type="WBParaSite" id="L893_g20230.t1">
    <property type="protein sequence ID" value="L893_g20230.t1"/>
    <property type="gene ID" value="L893_g20230"/>
</dbReference>
<evidence type="ECO:0000313" key="2">
    <source>
        <dbReference type="WBParaSite" id="L893_g20230.t1"/>
    </source>
</evidence>
<reference evidence="2" key="1">
    <citation type="submission" date="2016-11" db="UniProtKB">
        <authorList>
            <consortium name="WormBaseParasite"/>
        </authorList>
    </citation>
    <scope>IDENTIFICATION</scope>
</reference>
<keyword evidence="1" id="KW-1185">Reference proteome</keyword>
<proteinExistence type="predicted"/>
<dbReference type="Proteomes" id="UP000095287">
    <property type="component" value="Unplaced"/>
</dbReference>
<name>A0A1I7YVQ4_9BILA</name>
<protein>
    <submittedName>
        <fullName evidence="2">Tudor domain-containing protein</fullName>
    </submittedName>
</protein>
<dbReference type="AlphaFoldDB" id="A0A1I7YVQ4"/>
<evidence type="ECO:0000313" key="1">
    <source>
        <dbReference type="Proteomes" id="UP000095287"/>
    </source>
</evidence>
<organism evidence="1 2">
    <name type="scientific">Steinernema glaseri</name>
    <dbReference type="NCBI Taxonomy" id="37863"/>
    <lineage>
        <taxon>Eukaryota</taxon>
        <taxon>Metazoa</taxon>
        <taxon>Ecdysozoa</taxon>
        <taxon>Nematoda</taxon>
        <taxon>Chromadorea</taxon>
        <taxon>Rhabditida</taxon>
        <taxon>Tylenchina</taxon>
        <taxon>Panagrolaimomorpha</taxon>
        <taxon>Strongyloidoidea</taxon>
        <taxon>Steinernematidae</taxon>
        <taxon>Steinernema</taxon>
    </lineage>
</organism>